<evidence type="ECO:0008006" key="4">
    <source>
        <dbReference type="Google" id="ProtNLM"/>
    </source>
</evidence>
<evidence type="ECO:0000256" key="1">
    <source>
        <dbReference type="SAM" id="Phobius"/>
    </source>
</evidence>
<dbReference type="EMBL" id="BAABCA010000001">
    <property type="protein sequence ID" value="GAA4230819.1"/>
    <property type="molecule type" value="Genomic_DNA"/>
</dbReference>
<protein>
    <recommendedName>
        <fullName evidence="4">Tetratricopeptide repeat protein</fullName>
    </recommendedName>
</protein>
<keyword evidence="1" id="KW-0472">Membrane</keyword>
<dbReference type="InterPro" id="IPR019734">
    <property type="entry name" value="TPR_rpt"/>
</dbReference>
<gene>
    <name evidence="2" type="ORF">GCM10022291_01870</name>
</gene>
<dbReference type="InterPro" id="IPR016032">
    <property type="entry name" value="Sig_transdc_resp-reg_C-effctor"/>
</dbReference>
<organism evidence="2 3">
    <name type="scientific">Postechiella marina</name>
    <dbReference type="NCBI Taxonomy" id="943941"/>
    <lineage>
        <taxon>Bacteria</taxon>
        <taxon>Pseudomonadati</taxon>
        <taxon>Bacteroidota</taxon>
        <taxon>Flavobacteriia</taxon>
        <taxon>Flavobacteriales</taxon>
        <taxon>Flavobacteriaceae</taxon>
        <taxon>Postechiella</taxon>
    </lineage>
</organism>
<evidence type="ECO:0000313" key="3">
    <source>
        <dbReference type="Proteomes" id="UP001501496"/>
    </source>
</evidence>
<evidence type="ECO:0000313" key="2">
    <source>
        <dbReference type="EMBL" id="GAA4230819.1"/>
    </source>
</evidence>
<sequence length="497" mass="57835">MLTFTNVGVLLDGVNEPKKDKQVINDTLILINQYLKSADKNKNDGLYSNAYNYLWKAMLLAEEIKASKKLAFIHDELGVLYGIYGKNYQAIKHKKMSLQYAKMSKRNFVDSNLVAKSFYNLAVQFRKSRQYTKSLMYLDSSKYARGVKHNSEINNAYIKAEKGNVFLLTNRLTEAEKLLLESVKVFEKNNSHYLVIVYSFLGDLYNKTGNLNASIFFYEKSLEKISEFKSHTDFKPDILKKTSKILKTKGQLDKAYFYLGQSEKISDSLFSVKSKSNSDLFEIKNNYEKAILKKDSYIKKQKSIIEKERLIQTRLIFLVAFVVLGVIILLIVFFLQAKMRKLKIEKYNASLKTKHEKEKLNAVLETKSKELTVSALQIIEKDKNIDKLLQILKEEAPKSYSKLKDVIVKGNKDMWERFNLRFTEVNVGFYDRLKEKHQSLTLTEQKHCALIKLKFDSKEMSKLLNISLNSVHISRHRIRKKMGLQREDNLSEYIGRI</sequence>
<feature type="transmembrane region" description="Helical" evidence="1">
    <location>
        <begin position="315"/>
        <end position="335"/>
    </location>
</feature>
<comment type="caution">
    <text evidence="2">The sequence shown here is derived from an EMBL/GenBank/DDBJ whole genome shotgun (WGS) entry which is preliminary data.</text>
</comment>
<dbReference type="Gene3D" id="1.25.40.10">
    <property type="entry name" value="Tetratricopeptide repeat domain"/>
    <property type="match status" value="2"/>
</dbReference>
<proteinExistence type="predicted"/>
<reference evidence="3" key="1">
    <citation type="journal article" date="2019" name="Int. J. Syst. Evol. Microbiol.">
        <title>The Global Catalogue of Microorganisms (GCM) 10K type strain sequencing project: providing services to taxonomists for standard genome sequencing and annotation.</title>
        <authorList>
            <consortium name="The Broad Institute Genomics Platform"/>
            <consortium name="The Broad Institute Genome Sequencing Center for Infectious Disease"/>
            <person name="Wu L."/>
            <person name="Ma J."/>
        </authorList>
    </citation>
    <scope>NUCLEOTIDE SEQUENCE [LARGE SCALE GENOMIC DNA]</scope>
    <source>
        <strain evidence="3">JCM 17630</strain>
    </source>
</reference>
<dbReference type="SUPFAM" id="SSF48452">
    <property type="entry name" value="TPR-like"/>
    <property type="match status" value="1"/>
</dbReference>
<dbReference type="SUPFAM" id="SSF46894">
    <property type="entry name" value="C-terminal effector domain of the bipartite response regulators"/>
    <property type="match status" value="1"/>
</dbReference>
<accession>A0ABP8BZK1</accession>
<keyword evidence="3" id="KW-1185">Reference proteome</keyword>
<dbReference type="InterPro" id="IPR011990">
    <property type="entry name" value="TPR-like_helical_dom_sf"/>
</dbReference>
<dbReference type="SMART" id="SM00028">
    <property type="entry name" value="TPR"/>
    <property type="match status" value="4"/>
</dbReference>
<keyword evidence="1" id="KW-1133">Transmembrane helix</keyword>
<keyword evidence="1" id="KW-0812">Transmembrane</keyword>
<name>A0ABP8BZK1_9FLAO</name>
<dbReference type="Proteomes" id="UP001501496">
    <property type="component" value="Unassembled WGS sequence"/>
</dbReference>